<dbReference type="Pfam" id="PF07484">
    <property type="entry name" value="Collar"/>
    <property type="match status" value="1"/>
</dbReference>
<dbReference type="Proteomes" id="UP000241912">
    <property type="component" value="Unassembled WGS sequence"/>
</dbReference>
<evidence type="ECO:0000259" key="2">
    <source>
        <dbReference type="Pfam" id="PF07484"/>
    </source>
</evidence>
<protein>
    <submittedName>
        <fullName evidence="3">Phage tail protein</fullName>
    </submittedName>
</protein>
<gene>
    <name evidence="3" type="ORF">C7H79_00140</name>
</gene>
<comment type="caution">
    <text evidence="3">The sequence shown here is derived from an EMBL/GenBank/DDBJ whole genome shotgun (WGS) entry which is preliminary data.</text>
</comment>
<dbReference type="InterPro" id="IPR037053">
    <property type="entry name" value="Phage_tail_collar_dom_sf"/>
</dbReference>
<evidence type="ECO:0000313" key="3">
    <source>
        <dbReference type="EMBL" id="PSJ18890.1"/>
    </source>
</evidence>
<accession>A0A2P7NZI0</accession>
<feature type="signal peptide" evidence="1">
    <location>
        <begin position="1"/>
        <end position="29"/>
    </location>
</feature>
<dbReference type="OrthoDB" id="8613813at2"/>
<evidence type="ECO:0000256" key="1">
    <source>
        <dbReference type="SAM" id="SignalP"/>
    </source>
</evidence>
<dbReference type="AlphaFoldDB" id="A0A2P7NZI0"/>
<organism evidence="3 4">
    <name type="scientific">Nitrosomonas supralitoralis</name>
    <dbReference type="NCBI Taxonomy" id="2116706"/>
    <lineage>
        <taxon>Bacteria</taxon>
        <taxon>Pseudomonadati</taxon>
        <taxon>Pseudomonadota</taxon>
        <taxon>Betaproteobacteria</taxon>
        <taxon>Nitrosomonadales</taxon>
        <taxon>Nitrosomonadaceae</taxon>
        <taxon>Nitrosomonas</taxon>
    </lineage>
</organism>
<evidence type="ECO:0000313" key="4">
    <source>
        <dbReference type="Proteomes" id="UP000241912"/>
    </source>
</evidence>
<feature type="domain" description="Phage tail collar" evidence="2">
    <location>
        <begin position="36"/>
        <end position="92"/>
    </location>
</feature>
<dbReference type="EMBL" id="PXXU01000001">
    <property type="protein sequence ID" value="PSJ18890.1"/>
    <property type="molecule type" value="Genomic_DNA"/>
</dbReference>
<keyword evidence="1" id="KW-0732">Signal</keyword>
<proteinExistence type="predicted"/>
<reference evidence="3 4" key="1">
    <citation type="submission" date="2018-03" db="EMBL/GenBank/DDBJ databases">
        <title>Draft genome of Nitrosomonas supralitoralis APG5.</title>
        <authorList>
            <person name="Urakawa H."/>
            <person name="Lopez J.V."/>
        </authorList>
    </citation>
    <scope>NUCLEOTIDE SEQUENCE [LARGE SCALE GENOMIC DNA]</scope>
    <source>
        <strain evidence="3 4">APG5</strain>
    </source>
</reference>
<dbReference type="Gene3D" id="3.90.1340.10">
    <property type="entry name" value="Phage tail collar domain"/>
    <property type="match status" value="1"/>
</dbReference>
<feature type="chain" id="PRO_5015178433" evidence="1">
    <location>
        <begin position="30"/>
        <end position="241"/>
    </location>
</feature>
<dbReference type="SUPFAM" id="SSF88874">
    <property type="entry name" value="Receptor-binding domain of short tail fibre protein gp12"/>
    <property type="match status" value="1"/>
</dbReference>
<keyword evidence="4" id="KW-1185">Reference proteome</keyword>
<sequence>MKPSMKTPCFFSLAAAMMLMSTAPNSANAGMEPFVGEISYVAFNFAPQGWFPCDGQTLSINQYAVLYSLLGTTYGGNGTTTFALPDMRGRVPVHQGQHPGGSTFILGRSSGTETMTLTVNNMPVHSHSATATSASTSAVAPGSTATSTLKAVNSDADIKTAAGNSLANAKGLNTAYSASAPNVNMHSASIETTLNGLNIVTTTSTNVDIGTAGGSQSFSVMQPYTVVNCIIAGDGIYPSRP</sequence>
<dbReference type="InterPro" id="IPR011083">
    <property type="entry name" value="Phage_tail_collar_dom"/>
</dbReference>
<name>A0A2P7NZI0_9PROT</name>